<protein>
    <submittedName>
        <fullName evidence="2">Uncharacterized protein</fullName>
    </submittedName>
</protein>
<reference evidence="2 3" key="1">
    <citation type="submission" date="2022-04" db="EMBL/GenBank/DDBJ databases">
        <title>Leucobacter sp. isolated from rhizosphere of garlic.</title>
        <authorList>
            <person name="Won M."/>
            <person name="Lee C.-M."/>
            <person name="Woen H.-Y."/>
            <person name="Kwon S.-W."/>
        </authorList>
    </citation>
    <scope>NUCLEOTIDE SEQUENCE [LARGE SCALE GENOMIC DNA]</scope>
    <source>
        <strain evidence="2 3">H21R-40</strain>
    </source>
</reference>
<proteinExistence type="predicted"/>
<dbReference type="EMBL" id="CP095045">
    <property type="protein sequence ID" value="UOQ57032.1"/>
    <property type="molecule type" value="Genomic_DNA"/>
</dbReference>
<dbReference type="RefSeq" id="WP_244727623.1">
    <property type="nucleotide sequence ID" value="NZ_CP095045.1"/>
</dbReference>
<keyword evidence="3" id="KW-1185">Reference proteome</keyword>
<dbReference type="PROSITE" id="PS51257">
    <property type="entry name" value="PROKAR_LIPOPROTEIN"/>
    <property type="match status" value="1"/>
</dbReference>
<dbReference type="Proteomes" id="UP000831786">
    <property type="component" value="Chromosome"/>
</dbReference>
<feature type="compositionally biased region" description="Low complexity" evidence="1">
    <location>
        <begin position="35"/>
        <end position="56"/>
    </location>
</feature>
<sequence length="194" mass="20915">MRMRSPSAAGVVLIGLSLMLALSGCGLSGAEPRESTTAPTSTAPSGPAEPEVPPAEGEMLEIRTLTLRLTEDLRWLRPESGELTVSATALMDDGYPVMVTISDLPAVQSDLDLDAQAFLDVSANDPKPTRLDDRTVDGVEAWTAEASDDLMRSLWLGGLHEDRQWTVEIQTPVTMSEDEAHLLRERIIASIAFA</sequence>
<feature type="region of interest" description="Disordered" evidence="1">
    <location>
        <begin position="28"/>
        <end position="56"/>
    </location>
</feature>
<evidence type="ECO:0000313" key="3">
    <source>
        <dbReference type="Proteomes" id="UP000831786"/>
    </source>
</evidence>
<organism evidence="2 3">
    <name type="scientific">Leucobacter allii</name>
    <dbReference type="NCBI Taxonomy" id="2932247"/>
    <lineage>
        <taxon>Bacteria</taxon>
        <taxon>Bacillati</taxon>
        <taxon>Actinomycetota</taxon>
        <taxon>Actinomycetes</taxon>
        <taxon>Micrococcales</taxon>
        <taxon>Microbacteriaceae</taxon>
        <taxon>Leucobacter</taxon>
    </lineage>
</organism>
<gene>
    <name evidence="2" type="ORF">MUN78_15420</name>
</gene>
<accession>A0ABY4FL80</accession>
<evidence type="ECO:0000256" key="1">
    <source>
        <dbReference type="SAM" id="MobiDB-lite"/>
    </source>
</evidence>
<name>A0ABY4FL80_9MICO</name>
<evidence type="ECO:0000313" key="2">
    <source>
        <dbReference type="EMBL" id="UOQ57032.1"/>
    </source>
</evidence>